<dbReference type="Pfam" id="PF05795">
    <property type="entry name" value="Plasmodium_Vir"/>
    <property type="match status" value="2"/>
</dbReference>
<evidence type="ECO:0000313" key="3">
    <source>
        <dbReference type="EMBL" id="SBT56314.1"/>
    </source>
</evidence>
<name>A0A1A9AJP3_PLAOA</name>
<keyword evidence="1" id="KW-0812">Transmembrane</keyword>
<evidence type="ECO:0000313" key="2">
    <source>
        <dbReference type="EMBL" id="SBT55165.1"/>
    </source>
</evidence>
<dbReference type="InterPro" id="IPR008780">
    <property type="entry name" value="Plasmodium_Vir"/>
</dbReference>
<evidence type="ECO:0000313" key="4">
    <source>
        <dbReference type="Proteomes" id="UP000078550"/>
    </source>
</evidence>
<dbReference type="EMBL" id="FLRE01001327">
    <property type="protein sequence ID" value="SBT56314.1"/>
    <property type="molecule type" value="Genomic_DNA"/>
</dbReference>
<keyword evidence="1" id="KW-0472">Membrane</keyword>
<dbReference type="AlphaFoldDB" id="A0A1A9AJP3"/>
<reference evidence="3" key="1">
    <citation type="submission" date="2016-05" db="EMBL/GenBank/DDBJ databases">
        <authorList>
            <person name="Lavstsen T."/>
            <person name="Jespersen J.S."/>
        </authorList>
    </citation>
    <scope>NUCLEOTIDE SEQUENCE [LARGE SCALE GENOMIC DNA]</scope>
</reference>
<gene>
    <name evidence="2" type="ORF">POVWA1_068070</name>
    <name evidence="3" type="ORF">POVWA2_072950</name>
</gene>
<dbReference type="Proteomes" id="UP000078555">
    <property type="component" value="Unassembled WGS sequence"/>
</dbReference>
<sequence>MSSTGQDIYSFYKDFKVYEQYAFKVEGDFSKSEHNTYCNSSLPSIKISNSEKTNDICAKFKYLHNLIHQIRKSKRESLNSNDFTYLNYWLNRKLRNNTVGSSITVNVFLEKLNIHESEFCGNGKFNGKLYNLEDEDFQNMNLLSSLQDYHSKIFKEISTHKEGKISCLGQYKDLIDTYKKCINKCHIDNVNFCNALIIYKEKYKEIYGKGSISDNCSDEDLLKLPTHKDISLEYSTSLEKEDEKNTVINTILVPTFATLFILIFLYAFTPLGKWMRCKIGKNKVTQNNQYSKNDKFLLNTSDNEDINWDENPYSITYDSVVNS</sequence>
<evidence type="ECO:0000313" key="5">
    <source>
        <dbReference type="Proteomes" id="UP000078555"/>
    </source>
</evidence>
<reference evidence="4 5" key="2">
    <citation type="submission" date="2016-05" db="EMBL/GenBank/DDBJ databases">
        <authorList>
            <person name="Naeem Raeece"/>
        </authorList>
    </citation>
    <scope>NUCLEOTIDE SEQUENCE [LARGE SCALE GENOMIC DNA]</scope>
</reference>
<keyword evidence="5" id="KW-1185">Reference proteome</keyword>
<proteinExistence type="predicted"/>
<dbReference type="Proteomes" id="UP000078550">
    <property type="component" value="Unassembled WGS sequence"/>
</dbReference>
<dbReference type="EMBL" id="FLRD01000596">
    <property type="protein sequence ID" value="SBT55165.1"/>
    <property type="molecule type" value="Genomic_DNA"/>
</dbReference>
<keyword evidence="1" id="KW-1133">Transmembrane helix</keyword>
<evidence type="ECO:0000256" key="1">
    <source>
        <dbReference type="SAM" id="Phobius"/>
    </source>
</evidence>
<protein>
    <submittedName>
        <fullName evidence="3">PIR Superfamily Protein</fullName>
    </submittedName>
</protein>
<feature type="transmembrane region" description="Helical" evidence="1">
    <location>
        <begin position="247"/>
        <end position="268"/>
    </location>
</feature>
<accession>A0A1A9AJP3</accession>
<organism evidence="3 4">
    <name type="scientific">Plasmodium ovale wallikeri</name>
    <dbReference type="NCBI Taxonomy" id="864142"/>
    <lineage>
        <taxon>Eukaryota</taxon>
        <taxon>Sar</taxon>
        <taxon>Alveolata</taxon>
        <taxon>Apicomplexa</taxon>
        <taxon>Aconoidasida</taxon>
        <taxon>Haemosporida</taxon>
        <taxon>Plasmodiidae</taxon>
        <taxon>Plasmodium</taxon>
        <taxon>Plasmodium (Plasmodium)</taxon>
    </lineage>
</organism>